<protein>
    <submittedName>
        <fullName evidence="2">Uncharacterized protein</fullName>
    </submittedName>
</protein>
<feature type="region of interest" description="Disordered" evidence="1">
    <location>
        <begin position="1"/>
        <end position="33"/>
    </location>
</feature>
<feature type="region of interest" description="Disordered" evidence="1">
    <location>
        <begin position="51"/>
        <end position="83"/>
    </location>
</feature>
<gene>
    <name evidence="2" type="ORF">CDL15_Pgr019157</name>
</gene>
<accession>A0A218WXU1</accession>
<name>A0A218WXU1_PUNGR</name>
<sequence>MDVRGHGHPREGAQRAVERTGRRGKDTGVWASVSTDVRTSGTYEHACACKPRGRPGHTSVGTRKGARARTDVRSEARASTRAQARRARLAYRHAVTSVLFTREPDFT</sequence>
<proteinExistence type="predicted"/>
<feature type="compositionally biased region" description="Basic and acidic residues" evidence="1">
    <location>
        <begin position="1"/>
        <end position="26"/>
    </location>
</feature>
<evidence type="ECO:0000313" key="3">
    <source>
        <dbReference type="Proteomes" id="UP000197138"/>
    </source>
</evidence>
<comment type="caution">
    <text evidence="2">The sequence shown here is derived from an EMBL/GenBank/DDBJ whole genome shotgun (WGS) entry which is preliminary data.</text>
</comment>
<dbReference type="EMBL" id="MTKT01002951">
    <property type="protein sequence ID" value="OWM76862.1"/>
    <property type="molecule type" value="Genomic_DNA"/>
</dbReference>
<organism evidence="2 3">
    <name type="scientific">Punica granatum</name>
    <name type="common">Pomegranate</name>
    <dbReference type="NCBI Taxonomy" id="22663"/>
    <lineage>
        <taxon>Eukaryota</taxon>
        <taxon>Viridiplantae</taxon>
        <taxon>Streptophyta</taxon>
        <taxon>Embryophyta</taxon>
        <taxon>Tracheophyta</taxon>
        <taxon>Spermatophyta</taxon>
        <taxon>Magnoliopsida</taxon>
        <taxon>eudicotyledons</taxon>
        <taxon>Gunneridae</taxon>
        <taxon>Pentapetalae</taxon>
        <taxon>rosids</taxon>
        <taxon>malvids</taxon>
        <taxon>Myrtales</taxon>
        <taxon>Lythraceae</taxon>
        <taxon>Punica</taxon>
    </lineage>
</organism>
<dbReference type="AlphaFoldDB" id="A0A218WXU1"/>
<evidence type="ECO:0000313" key="2">
    <source>
        <dbReference type="EMBL" id="OWM76862.1"/>
    </source>
</evidence>
<evidence type="ECO:0000256" key="1">
    <source>
        <dbReference type="SAM" id="MobiDB-lite"/>
    </source>
</evidence>
<feature type="compositionally biased region" description="Basic and acidic residues" evidence="1">
    <location>
        <begin position="68"/>
        <end position="78"/>
    </location>
</feature>
<dbReference type="Proteomes" id="UP000197138">
    <property type="component" value="Unassembled WGS sequence"/>
</dbReference>
<reference evidence="3" key="1">
    <citation type="journal article" date="2017" name="Plant J.">
        <title>The pomegranate (Punica granatum L.) genome and the genomics of punicalagin biosynthesis.</title>
        <authorList>
            <person name="Qin G."/>
            <person name="Xu C."/>
            <person name="Ming R."/>
            <person name="Tang H."/>
            <person name="Guyot R."/>
            <person name="Kramer E.M."/>
            <person name="Hu Y."/>
            <person name="Yi X."/>
            <person name="Qi Y."/>
            <person name="Xu X."/>
            <person name="Gao Z."/>
            <person name="Pan H."/>
            <person name="Jian J."/>
            <person name="Tian Y."/>
            <person name="Yue Z."/>
            <person name="Xu Y."/>
        </authorList>
    </citation>
    <scope>NUCLEOTIDE SEQUENCE [LARGE SCALE GENOMIC DNA]</scope>
    <source>
        <strain evidence="3">cv. Dabenzi</strain>
    </source>
</reference>